<dbReference type="FunCoup" id="A3LYH6">
    <property type="interactions" value="9"/>
</dbReference>
<dbReference type="Proteomes" id="UP000002258">
    <property type="component" value="Chromosome 6"/>
</dbReference>
<sequence>DQSRSCYTGKSLPFTGYRIENQINLKSWNQEYHLIYCNDNKLIYDQSLNSSIPWAVPFSFSNTKKSSNSNILVLARRKSFALREIPLFLPNTLVGALFCHDEKGAATHDDSGIPRRQSGTPLVAENFLLYWSELNYKLDFIVHIPLLGTPSIDSKRYNPQIFNAHFQQDWDKFISSSENYTYSFDSRRTVRKSVDSILGIVDYSMGKIKRILGTVPSKSTILWKLIILSKVLTIEQFNSLLLKLDRVLSYD</sequence>
<dbReference type="EMBL" id="CP000500">
    <property type="protein sequence ID" value="ABN67980.1"/>
    <property type="molecule type" value="Genomic_DNA"/>
</dbReference>
<organism evidence="1 2">
    <name type="scientific">Scheffersomyces stipitis (strain ATCC 58785 / CBS 6054 / NBRC 10063 / NRRL Y-11545)</name>
    <name type="common">Yeast</name>
    <name type="synonym">Pichia stipitis</name>
    <dbReference type="NCBI Taxonomy" id="322104"/>
    <lineage>
        <taxon>Eukaryota</taxon>
        <taxon>Fungi</taxon>
        <taxon>Dikarya</taxon>
        <taxon>Ascomycota</taxon>
        <taxon>Saccharomycotina</taxon>
        <taxon>Pichiomycetes</taxon>
        <taxon>Debaryomycetaceae</taxon>
        <taxon>Scheffersomyces</taxon>
    </lineage>
</organism>
<dbReference type="AlphaFoldDB" id="A3LYH6"/>
<name>A3LYH6_PICST</name>
<dbReference type="HOGENOM" id="CLU_993951_0_0_1"/>
<protein>
    <submittedName>
        <fullName evidence="1">Uncharacterized protein</fullName>
    </submittedName>
</protein>
<dbReference type="OMA" id="HRSWIEM"/>
<gene>
    <name evidence="1" type="ORF">PICST_61375</name>
</gene>
<keyword evidence="2" id="KW-1185">Reference proteome</keyword>
<dbReference type="KEGG" id="pic:PICST_61375"/>
<dbReference type="InParanoid" id="A3LYH6"/>
<evidence type="ECO:0000313" key="2">
    <source>
        <dbReference type="Proteomes" id="UP000002258"/>
    </source>
</evidence>
<proteinExistence type="predicted"/>
<accession>A3LYH6</accession>
<evidence type="ECO:0000313" key="1">
    <source>
        <dbReference type="EMBL" id="ABN67980.1"/>
    </source>
</evidence>
<reference evidence="1 2" key="1">
    <citation type="journal article" date="2007" name="Nat. Biotechnol.">
        <title>Genome sequence of the lignocellulose-bioconverting and xylose-fermenting yeast Pichia stipitis.</title>
        <authorList>
            <person name="Jeffries T.W."/>
            <person name="Grigoriev I.V."/>
            <person name="Grimwood J."/>
            <person name="Laplaza J.M."/>
            <person name="Aerts A."/>
            <person name="Salamov A."/>
            <person name="Schmutz J."/>
            <person name="Lindquist E."/>
            <person name="Dehal P."/>
            <person name="Shapiro H."/>
            <person name="Jin Y.S."/>
            <person name="Passoth V."/>
            <person name="Richardson P.M."/>
        </authorList>
    </citation>
    <scope>NUCLEOTIDE SEQUENCE [LARGE SCALE GENOMIC DNA]</scope>
    <source>
        <strain evidence="2">ATCC 58785 / CBS 6054 / NBRC 10063 / NRRL Y-11545</strain>
    </source>
</reference>
<feature type="non-terminal residue" evidence="1">
    <location>
        <position position="1"/>
    </location>
</feature>
<dbReference type="eggNOG" id="ENOG502T5AY">
    <property type="taxonomic scope" value="Eukaryota"/>
</dbReference>
<dbReference type="RefSeq" id="XP_001386009.1">
    <property type="nucleotide sequence ID" value="XM_001385972.1"/>
</dbReference>
<dbReference type="GeneID" id="4840311"/>
<dbReference type="OrthoDB" id="4016272at2759"/>